<feature type="disulfide bond" evidence="6">
    <location>
        <begin position="363"/>
        <end position="398"/>
    </location>
</feature>
<comment type="similarity">
    <text evidence="1 7">Belongs to the peptidase A1 family.</text>
</comment>
<protein>
    <recommendedName>
        <fullName evidence="8">Peptidase A1 domain-containing protein</fullName>
    </recommendedName>
</protein>
<evidence type="ECO:0000256" key="1">
    <source>
        <dbReference type="ARBA" id="ARBA00007447"/>
    </source>
</evidence>
<dbReference type="AlphaFoldDB" id="K5W8Y2"/>
<evidence type="ECO:0000256" key="4">
    <source>
        <dbReference type="ARBA" id="ARBA00022801"/>
    </source>
</evidence>
<feature type="domain" description="Peptidase A1" evidence="8">
    <location>
        <begin position="129"/>
        <end position="438"/>
    </location>
</feature>
<dbReference type="Pfam" id="PF00026">
    <property type="entry name" value="Asp"/>
    <property type="match status" value="1"/>
</dbReference>
<dbReference type="Proteomes" id="UP000008370">
    <property type="component" value="Unassembled WGS sequence"/>
</dbReference>
<keyword evidence="4 7" id="KW-0378">Hydrolase</keyword>
<keyword evidence="3 7" id="KW-0064">Aspartyl protease</keyword>
<dbReference type="InterPro" id="IPR001969">
    <property type="entry name" value="Aspartic_peptidase_AS"/>
</dbReference>
<evidence type="ECO:0000259" key="8">
    <source>
        <dbReference type="PROSITE" id="PS51767"/>
    </source>
</evidence>
<dbReference type="KEGG" id="pco:PHACADRAFT_132901"/>
<evidence type="ECO:0000256" key="7">
    <source>
        <dbReference type="RuleBase" id="RU000454"/>
    </source>
</evidence>
<gene>
    <name evidence="9" type="ORF">PHACADRAFT_132901</name>
</gene>
<dbReference type="FunCoup" id="K5W8Y2">
    <property type="interactions" value="62"/>
</dbReference>
<dbReference type="PRINTS" id="PR00792">
    <property type="entry name" value="PEPSIN"/>
</dbReference>
<keyword evidence="6" id="KW-1015">Disulfide bond</keyword>
<dbReference type="PROSITE" id="PS51767">
    <property type="entry name" value="PEPTIDASE_A1"/>
    <property type="match status" value="1"/>
</dbReference>
<dbReference type="EMBL" id="JH930468">
    <property type="protein sequence ID" value="EKM60383.1"/>
    <property type="molecule type" value="Genomic_DNA"/>
</dbReference>
<dbReference type="InterPro" id="IPR001461">
    <property type="entry name" value="Aspartic_peptidase_A1"/>
</dbReference>
<feature type="disulfide bond" evidence="6">
    <location>
        <begin position="160"/>
        <end position="165"/>
    </location>
</feature>
<reference evidence="9 10" key="1">
    <citation type="journal article" date="2012" name="BMC Genomics">
        <title>Comparative genomics of the white-rot fungi, Phanerochaete carnosa and P. chrysosporium, to elucidate the genetic basis of the distinct wood types they colonize.</title>
        <authorList>
            <person name="Suzuki H."/>
            <person name="MacDonald J."/>
            <person name="Syed K."/>
            <person name="Salamov A."/>
            <person name="Hori C."/>
            <person name="Aerts A."/>
            <person name="Henrissat B."/>
            <person name="Wiebenga A."/>
            <person name="vanKuyk P.A."/>
            <person name="Barry K."/>
            <person name="Lindquist E."/>
            <person name="LaButti K."/>
            <person name="Lapidus A."/>
            <person name="Lucas S."/>
            <person name="Coutinho P."/>
            <person name="Gong Y."/>
            <person name="Samejima M."/>
            <person name="Mahadevan R."/>
            <person name="Abou-Zaid M."/>
            <person name="de Vries R.P."/>
            <person name="Igarashi K."/>
            <person name="Yadav J.S."/>
            <person name="Grigoriev I.V."/>
            <person name="Master E.R."/>
        </authorList>
    </citation>
    <scope>NUCLEOTIDE SEQUENCE [LARGE SCALE GENOMIC DNA]</scope>
    <source>
        <strain evidence="9 10">HHB-10118-sp</strain>
    </source>
</reference>
<sequence length="449" mass="48180">MSEVYLQAIKVSCSRPFPSVMFYKAILTYVALALLATASPVARAPGTRIALGKRSTLSNADGTFNQEKAILHAIKVYNKYQTNLRKLLANTGSLPQGSEIKEFLAVPAELKKRNTGSVSLTDEEDNTEWAGAITIGTPGQSFLIDFDTGSSDLWVPSSDCTSSDCDGKNKYQVSESSTSSIESGNFSLAYVDGSSVSGPIFTETVTIGGLVAMNQTFSPVTIVSDFFTGDPTDGILGLAFPALSDLDATPVFNTLIEQGQVTSGEFAFKLTEEGSELFLGGVDNTLFTGDIEFHDVNQTSGFWKLPNAQAVVNSNVTNNNFNTIIDSGTTNMFGPPNEVMRFYEAVEGSQPLNESEGYYSFPCDSPPTFGFRWDDGRLWQVDSAHFNLGPTYNGSSQCVGALAGVDVGLGSNTWLIGDAFMRNVYSVFSFDKTAVGFAALATSHNNSSR</sequence>
<dbReference type="InterPro" id="IPR021109">
    <property type="entry name" value="Peptidase_aspartic_dom_sf"/>
</dbReference>
<organism evidence="9 10">
    <name type="scientific">Phanerochaete carnosa (strain HHB-10118-sp)</name>
    <name type="common">White-rot fungus</name>
    <name type="synonym">Peniophora carnosa</name>
    <dbReference type="NCBI Taxonomy" id="650164"/>
    <lineage>
        <taxon>Eukaryota</taxon>
        <taxon>Fungi</taxon>
        <taxon>Dikarya</taxon>
        <taxon>Basidiomycota</taxon>
        <taxon>Agaricomycotina</taxon>
        <taxon>Agaricomycetes</taxon>
        <taxon>Polyporales</taxon>
        <taxon>Phanerochaetaceae</taxon>
        <taxon>Phanerochaete</taxon>
    </lineage>
</organism>
<dbReference type="PROSITE" id="PS00141">
    <property type="entry name" value="ASP_PROTEASE"/>
    <property type="match status" value="1"/>
</dbReference>
<name>K5W8Y2_PHACS</name>
<feature type="active site" evidence="5">
    <location>
        <position position="326"/>
    </location>
</feature>
<dbReference type="CDD" id="cd05471">
    <property type="entry name" value="pepsin_like"/>
    <property type="match status" value="1"/>
</dbReference>
<dbReference type="PANTHER" id="PTHR47966:SF51">
    <property type="entry name" value="BETA-SITE APP-CLEAVING ENZYME, ISOFORM A-RELATED"/>
    <property type="match status" value="1"/>
</dbReference>
<evidence type="ECO:0000256" key="6">
    <source>
        <dbReference type="PIRSR" id="PIRSR601461-2"/>
    </source>
</evidence>
<evidence type="ECO:0000313" key="9">
    <source>
        <dbReference type="EMBL" id="EKM60383.1"/>
    </source>
</evidence>
<dbReference type="OrthoDB" id="15189at2759"/>
<proteinExistence type="inferred from homology"/>
<dbReference type="SUPFAM" id="SSF50630">
    <property type="entry name" value="Acid proteases"/>
    <property type="match status" value="1"/>
</dbReference>
<evidence type="ECO:0000256" key="5">
    <source>
        <dbReference type="PIRSR" id="PIRSR601461-1"/>
    </source>
</evidence>
<dbReference type="GeneID" id="18908245"/>
<dbReference type="Gene3D" id="2.40.70.10">
    <property type="entry name" value="Acid Proteases"/>
    <property type="match status" value="2"/>
</dbReference>
<dbReference type="HOGENOM" id="CLU_013253_1_4_1"/>
<keyword evidence="10" id="KW-1185">Reference proteome</keyword>
<dbReference type="PANTHER" id="PTHR47966">
    <property type="entry name" value="BETA-SITE APP-CLEAVING ENZYME, ISOFORM A-RELATED"/>
    <property type="match status" value="1"/>
</dbReference>
<accession>K5W8Y2</accession>
<dbReference type="FunFam" id="2.40.70.10:FF:000115">
    <property type="entry name" value="Lysosomal aspartic protease"/>
    <property type="match status" value="1"/>
</dbReference>
<evidence type="ECO:0000313" key="10">
    <source>
        <dbReference type="Proteomes" id="UP000008370"/>
    </source>
</evidence>
<dbReference type="InterPro" id="IPR033121">
    <property type="entry name" value="PEPTIDASE_A1"/>
</dbReference>
<dbReference type="InParanoid" id="K5W8Y2"/>
<evidence type="ECO:0000256" key="2">
    <source>
        <dbReference type="ARBA" id="ARBA00022670"/>
    </source>
</evidence>
<dbReference type="GO" id="GO:0006508">
    <property type="term" value="P:proteolysis"/>
    <property type="evidence" value="ECO:0007669"/>
    <property type="project" value="UniProtKB-KW"/>
</dbReference>
<dbReference type="RefSeq" id="XP_007389846.1">
    <property type="nucleotide sequence ID" value="XM_007389784.1"/>
</dbReference>
<keyword evidence="2 7" id="KW-0645">Protease</keyword>
<dbReference type="GO" id="GO:0004190">
    <property type="term" value="F:aspartic-type endopeptidase activity"/>
    <property type="evidence" value="ECO:0007669"/>
    <property type="project" value="UniProtKB-KW"/>
</dbReference>
<dbReference type="InterPro" id="IPR034164">
    <property type="entry name" value="Pepsin-like_dom"/>
</dbReference>
<feature type="active site" evidence="5">
    <location>
        <position position="147"/>
    </location>
</feature>
<evidence type="ECO:0000256" key="3">
    <source>
        <dbReference type="ARBA" id="ARBA00022750"/>
    </source>
</evidence>